<protein>
    <submittedName>
        <fullName evidence="2">Uncharacterized protein</fullName>
    </submittedName>
</protein>
<accession>A0AAP0D8D7</accession>
<dbReference type="PANTHER" id="PTHR48014:SF21">
    <property type="entry name" value="SERINE_THREONINE-PROTEIN KINASE FRAY2"/>
    <property type="match status" value="1"/>
</dbReference>
<sequence length="254" mass="28852">MPLSRYLQSSIRFSIKQVIKCCTIPLSFLPSIFAIISSSSSLAVVQRDNYEFVNQEKMIPRVIRWIHGGIEVAIERSWDNGGEVHLWLGVLIEIGYHKPRGMPFFPSLEMESYNGIMAQPEPPKTHTTALNLKMAPEVMEQLHGYDFKTDIWSFDITALELAHGHATFSKYPPVKCTFPPTIVPPSCQRSSLYRRLDPIPPPSLNFVSFTETLTEDDRFGNGDVVVVRYGGRQRRSAFVRGFSTVVSLLFQVRK</sequence>
<organism evidence="2 3">
    <name type="scientific">Deinandra increscens subsp. villosa</name>
    <dbReference type="NCBI Taxonomy" id="3103831"/>
    <lineage>
        <taxon>Eukaryota</taxon>
        <taxon>Viridiplantae</taxon>
        <taxon>Streptophyta</taxon>
        <taxon>Embryophyta</taxon>
        <taxon>Tracheophyta</taxon>
        <taxon>Spermatophyta</taxon>
        <taxon>Magnoliopsida</taxon>
        <taxon>eudicotyledons</taxon>
        <taxon>Gunneridae</taxon>
        <taxon>Pentapetalae</taxon>
        <taxon>asterids</taxon>
        <taxon>campanulids</taxon>
        <taxon>Asterales</taxon>
        <taxon>Asteraceae</taxon>
        <taxon>Asteroideae</taxon>
        <taxon>Heliantheae alliance</taxon>
        <taxon>Madieae</taxon>
        <taxon>Madiinae</taxon>
        <taxon>Deinandra</taxon>
    </lineage>
</organism>
<dbReference type="InterPro" id="IPR047173">
    <property type="entry name" value="STRAD_A/B-like"/>
</dbReference>
<evidence type="ECO:0000313" key="3">
    <source>
        <dbReference type="Proteomes" id="UP001408789"/>
    </source>
</evidence>
<dbReference type="PANTHER" id="PTHR48014">
    <property type="entry name" value="SERINE/THREONINE-PROTEIN KINASE FRAY2"/>
    <property type="match status" value="1"/>
</dbReference>
<name>A0AAP0D8D7_9ASTR</name>
<keyword evidence="3" id="KW-1185">Reference proteome</keyword>
<reference evidence="2 3" key="1">
    <citation type="submission" date="2024-04" db="EMBL/GenBank/DDBJ databases">
        <title>The reference genome of an endangered Asteraceae, Deinandra increscens subsp. villosa, native to the Central Coast of California.</title>
        <authorList>
            <person name="Guilliams M."/>
            <person name="Hasenstab-Lehman K."/>
            <person name="Meyer R."/>
            <person name="Mcevoy S."/>
        </authorList>
    </citation>
    <scope>NUCLEOTIDE SEQUENCE [LARGE SCALE GENOMIC DNA]</scope>
    <source>
        <tissue evidence="2">Leaf</tissue>
    </source>
</reference>
<dbReference type="AlphaFoldDB" id="A0AAP0D8D7"/>
<dbReference type="InterPro" id="IPR011009">
    <property type="entry name" value="Kinase-like_dom_sf"/>
</dbReference>
<evidence type="ECO:0000313" key="2">
    <source>
        <dbReference type="EMBL" id="KAK9068152.1"/>
    </source>
</evidence>
<evidence type="ECO:0000256" key="1">
    <source>
        <dbReference type="ARBA" id="ARBA00008874"/>
    </source>
</evidence>
<dbReference type="EMBL" id="JBCNJP010000014">
    <property type="protein sequence ID" value="KAK9068152.1"/>
    <property type="molecule type" value="Genomic_DNA"/>
</dbReference>
<comment type="similarity">
    <text evidence="1">Belongs to the protein kinase superfamily. STE Ser/Thr protein kinase family. STE20 subfamily.</text>
</comment>
<dbReference type="Proteomes" id="UP001408789">
    <property type="component" value="Unassembled WGS sequence"/>
</dbReference>
<dbReference type="Gene3D" id="1.10.510.10">
    <property type="entry name" value="Transferase(Phosphotransferase) domain 1"/>
    <property type="match status" value="1"/>
</dbReference>
<proteinExistence type="inferred from homology"/>
<dbReference type="GO" id="GO:0043539">
    <property type="term" value="F:protein serine/threonine kinase activator activity"/>
    <property type="evidence" value="ECO:0007669"/>
    <property type="project" value="InterPro"/>
</dbReference>
<gene>
    <name evidence="2" type="ORF">SSX86_012263</name>
</gene>
<comment type="caution">
    <text evidence="2">The sequence shown here is derived from an EMBL/GenBank/DDBJ whole genome shotgun (WGS) entry which is preliminary data.</text>
</comment>
<dbReference type="SUPFAM" id="SSF56112">
    <property type="entry name" value="Protein kinase-like (PK-like)"/>
    <property type="match status" value="1"/>
</dbReference>